<gene>
    <name evidence="1" type="ORF">E1284_16160</name>
</gene>
<proteinExistence type="predicted"/>
<keyword evidence="2" id="KW-1185">Reference proteome</keyword>
<organism evidence="1 2">
    <name type="scientific">Actinomadura bangladeshensis</name>
    <dbReference type="NCBI Taxonomy" id="453573"/>
    <lineage>
        <taxon>Bacteria</taxon>
        <taxon>Bacillati</taxon>
        <taxon>Actinomycetota</taxon>
        <taxon>Actinomycetes</taxon>
        <taxon>Streptosporangiales</taxon>
        <taxon>Thermomonosporaceae</taxon>
        <taxon>Actinomadura</taxon>
    </lineage>
</organism>
<reference evidence="1 2" key="1">
    <citation type="submission" date="2019-03" db="EMBL/GenBank/DDBJ databases">
        <title>Draft genome sequences of novel Actinobacteria.</title>
        <authorList>
            <person name="Sahin N."/>
            <person name="Ay H."/>
            <person name="Saygin H."/>
        </authorList>
    </citation>
    <scope>NUCLEOTIDE SEQUENCE [LARGE SCALE GENOMIC DNA]</scope>
    <source>
        <strain evidence="1 2">DSM 45347</strain>
    </source>
</reference>
<dbReference type="OrthoDB" id="4773974at2"/>
<dbReference type="EMBL" id="SMJW01000071">
    <property type="protein sequence ID" value="TDC15146.1"/>
    <property type="molecule type" value="Genomic_DNA"/>
</dbReference>
<comment type="caution">
    <text evidence="1">The sequence shown here is derived from an EMBL/GenBank/DDBJ whole genome shotgun (WGS) entry which is preliminary data.</text>
</comment>
<dbReference type="Proteomes" id="UP000295431">
    <property type="component" value="Unassembled WGS sequence"/>
</dbReference>
<name>A0A4V2XMQ8_9ACTN</name>
<evidence type="ECO:0000313" key="1">
    <source>
        <dbReference type="EMBL" id="TDC15146.1"/>
    </source>
</evidence>
<protein>
    <submittedName>
        <fullName evidence="1">Uncharacterized protein</fullName>
    </submittedName>
</protein>
<sequence>MMTNLARGRVALGLAAFAAPKLTAKLMGLGGAADPGRDYIARMFAAREIALGAGYLLSDGDARRLWARLGLAVDSLDVLNGLKTRGALPLWVTAGAVGIAGGAAGIGAAKVASDILH</sequence>
<evidence type="ECO:0000313" key="2">
    <source>
        <dbReference type="Proteomes" id="UP000295431"/>
    </source>
</evidence>
<dbReference type="AlphaFoldDB" id="A0A4V2XMQ8"/>
<accession>A0A4V2XMQ8</accession>